<evidence type="ECO:0000256" key="1">
    <source>
        <dbReference type="ARBA" id="ARBA00023002"/>
    </source>
</evidence>
<evidence type="ECO:0000313" key="3">
    <source>
        <dbReference type="EMBL" id="SFK12697.1"/>
    </source>
</evidence>
<dbReference type="SUPFAM" id="SSF51905">
    <property type="entry name" value="FAD/NAD(P)-binding domain"/>
    <property type="match status" value="1"/>
</dbReference>
<dbReference type="InterPro" id="IPR036188">
    <property type="entry name" value="FAD/NAD-bd_sf"/>
</dbReference>
<dbReference type="AlphaFoldDB" id="A0A1I3X0F9"/>
<organism evidence="3 4">
    <name type="scientific">Methylophaga sulfidovorans</name>
    <dbReference type="NCBI Taxonomy" id="45496"/>
    <lineage>
        <taxon>Bacteria</taxon>
        <taxon>Pseudomonadati</taxon>
        <taxon>Pseudomonadota</taxon>
        <taxon>Gammaproteobacteria</taxon>
        <taxon>Thiotrichales</taxon>
        <taxon>Piscirickettsiaceae</taxon>
        <taxon>Methylophaga</taxon>
    </lineage>
</organism>
<gene>
    <name evidence="3" type="ORF">SAMN04488079_105133</name>
</gene>
<sequence length="396" mass="43955">MTQTTLHTDIVIIGAGIAGLWLHHRLNDMGIHALLIENGQIGQGQTLSSQGIIHGGSKYALNGVLSKAAQVISTMPARWKNALNGEGDIDLRNVKKLADHQLLWSKDKLSSKMVSFFASKALSSRMQRVDKQEAPALFQDAGFKGTLYQLDEPVLDIPSLLTKITEKWHSRMLSVPNNSQYHWQRSGQQLESVQIGDITIHAQQFVLTAGEGNEALLQSLSIKQPSMQRRPLQMVLCKSQNPNQPLPTIYAHSLGSGSKPIATISSHKTQQGDTVWYIGGNIAEEGVAKSQDNLITEAKQLLKNILPWFELPALDWATHAVNRAEPKQSSLTRPDNAFIDSQQNLHICWPTKLALAPDLADQVLRAINVGFIEKQTYDNPEFPHPELAKPLWDRVF</sequence>
<dbReference type="OrthoDB" id="211690at2"/>
<proteinExistence type="predicted"/>
<dbReference type="GO" id="GO:0005737">
    <property type="term" value="C:cytoplasm"/>
    <property type="evidence" value="ECO:0007669"/>
    <property type="project" value="TreeGrafter"/>
</dbReference>
<keyword evidence="1" id="KW-0560">Oxidoreductase</keyword>
<reference evidence="4" key="1">
    <citation type="submission" date="2016-10" db="EMBL/GenBank/DDBJ databases">
        <authorList>
            <person name="Varghese N."/>
            <person name="Submissions S."/>
        </authorList>
    </citation>
    <scope>NUCLEOTIDE SEQUENCE [LARGE SCALE GENOMIC DNA]</scope>
    <source>
        <strain evidence="4">DSM 11578</strain>
    </source>
</reference>
<evidence type="ECO:0000259" key="2">
    <source>
        <dbReference type="Pfam" id="PF01266"/>
    </source>
</evidence>
<evidence type="ECO:0000313" key="4">
    <source>
        <dbReference type="Proteomes" id="UP000198924"/>
    </source>
</evidence>
<accession>A0A1I3X0F9</accession>
<dbReference type="Gene3D" id="3.50.50.60">
    <property type="entry name" value="FAD/NAD(P)-binding domain"/>
    <property type="match status" value="1"/>
</dbReference>
<dbReference type="InterPro" id="IPR006076">
    <property type="entry name" value="FAD-dep_OxRdtase"/>
</dbReference>
<dbReference type="EMBL" id="FOSH01000005">
    <property type="protein sequence ID" value="SFK12697.1"/>
    <property type="molecule type" value="Genomic_DNA"/>
</dbReference>
<dbReference type="RefSeq" id="WP_091712235.1">
    <property type="nucleotide sequence ID" value="NZ_FOSH01000005.1"/>
</dbReference>
<dbReference type="GO" id="GO:0016491">
    <property type="term" value="F:oxidoreductase activity"/>
    <property type="evidence" value="ECO:0007669"/>
    <property type="project" value="UniProtKB-KW"/>
</dbReference>
<feature type="domain" description="FAD dependent oxidoreductase" evidence="2">
    <location>
        <begin position="9"/>
        <end position="314"/>
    </location>
</feature>
<keyword evidence="4" id="KW-1185">Reference proteome</keyword>
<name>A0A1I3X0F9_9GAMM</name>
<dbReference type="STRING" id="45496.SAMN04488079_105133"/>
<dbReference type="PANTHER" id="PTHR13847:SF289">
    <property type="entry name" value="GLYCINE OXIDASE"/>
    <property type="match status" value="1"/>
</dbReference>
<dbReference type="Pfam" id="PF01266">
    <property type="entry name" value="DAO"/>
    <property type="match status" value="1"/>
</dbReference>
<dbReference type="PANTHER" id="PTHR13847">
    <property type="entry name" value="SARCOSINE DEHYDROGENASE-RELATED"/>
    <property type="match status" value="1"/>
</dbReference>
<dbReference type="Proteomes" id="UP000198924">
    <property type="component" value="Unassembled WGS sequence"/>
</dbReference>
<dbReference type="Gene3D" id="3.30.9.10">
    <property type="entry name" value="D-Amino Acid Oxidase, subunit A, domain 2"/>
    <property type="match status" value="1"/>
</dbReference>
<protein>
    <submittedName>
        <fullName evidence="3">Glycerol-3-phosphate dehydrogenase</fullName>
    </submittedName>
</protein>